<keyword evidence="3" id="KW-1185">Reference proteome</keyword>
<evidence type="ECO:0000313" key="3">
    <source>
        <dbReference type="Proteomes" id="UP001213000"/>
    </source>
</evidence>
<name>A0AAD5W0X7_9AGAR</name>
<proteinExistence type="predicted"/>
<dbReference type="EMBL" id="JANIEX010000038">
    <property type="protein sequence ID" value="KAJ3575396.1"/>
    <property type="molecule type" value="Genomic_DNA"/>
</dbReference>
<protein>
    <submittedName>
        <fullName evidence="2">Uncharacterized protein</fullName>
    </submittedName>
</protein>
<accession>A0AAD5W0X7</accession>
<dbReference type="AlphaFoldDB" id="A0AAD5W0X7"/>
<dbReference type="Proteomes" id="UP001213000">
    <property type="component" value="Unassembled WGS sequence"/>
</dbReference>
<sequence>MFCTQSDHHHVYPPEDDENDEHMGCGGWELLSLDIRSWRTGWLARAVETMQIKWWHHKTGVRALESEEGTEESEYRRDERLVAASEGRPYHYDS</sequence>
<evidence type="ECO:0000256" key="1">
    <source>
        <dbReference type="SAM" id="MobiDB-lite"/>
    </source>
</evidence>
<feature type="region of interest" description="Disordered" evidence="1">
    <location>
        <begin position="1"/>
        <end position="21"/>
    </location>
</feature>
<feature type="compositionally biased region" description="Basic and acidic residues" evidence="1">
    <location>
        <begin position="1"/>
        <end position="13"/>
    </location>
</feature>
<evidence type="ECO:0000313" key="2">
    <source>
        <dbReference type="EMBL" id="KAJ3575396.1"/>
    </source>
</evidence>
<reference evidence="2" key="1">
    <citation type="submission" date="2022-07" db="EMBL/GenBank/DDBJ databases">
        <title>Genome Sequence of Leucocoprinus birnbaumii.</title>
        <authorList>
            <person name="Buettner E."/>
        </authorList>
    </citation>
    <scope>NUCLEOTIDE SEQUENCE</scope>
    <source>
        <strain evidence="2">VT141</strain>
    </source>
</reference>
<organism evidence="2 3">
    <name type="scientific">Leucocoprinus birnbaumii</name>
    <dbReference type="NCBI Taxonomy" id="56174"/>
    <lineage>
        <taxon>Eukaryota</taxon>
        <taxon>Fungi</taxon>
        <taxon>Dikarya</taxon>
        <taxon>Basidiomycota</taxon>
        <taxon>Agaricomycotina</taxon>
        <taxon>Agaricomycetes</taxon>
        <taxon>Agaricomycetidae</taxon>
        <taxon>Agaricales</taxon>
        <taxon>Agaricineae</taxon>
        <taxon>Agaricaceae</taxon>
        <taxon>Leucocoprinus</taxon>
    </lineage>
</organism>
<comment type="caution">
    <text evidence="2">The sequence shown here is derived from an EMBL/GenBank/DDBJ whole genome shotgun (WGS) entry which is preliminary data.</text>
</comment>
<gene>
    <name evidence="2" type="ORF">NP233_g1122</name>
</gene>